<dbReference type="EMBL" id="CADCWG010000004">
    <property type="protein sequence ID" value="CAA9533337.1"/>
    <property type="molecule type" value="Genomic_DNA"/>
</dbReference>
<feature type="domain" description="Glycosyl transferase family 1" evidence="2">
    <location>
        <begin position="211"/>
        <end position="366"/>
    </location>
</feature>
<accession>A0A6J4TVX9</accession>
<evidence type="ECO:0008006" key="5">
    <source>
        <dbReference type="Google" id="ProtNLM"/>
    </source>
</evidence>
<name>A0A6J4TVX9_9BACT</name>
<dbReference type="InterPro" id="IPR028098">
    <property type="entry name" value="Glyco_trans_4-like_N"/>
</dbReference>
<dbReference type="AlphaFoldDB" id="A0A6J4TVX9"/>
<protein>
    <recommendedName>
        <fullName evidence="5">Glycosyl transferase, group 1</fullName>
    </recommendedName>
</protein>
<evidence type="ECO:0000259" key="2">
    <source>
        <dbReference type="Pfam" id="PF00534"/>
    </source>
</evidence>
<keyword evidence="1" id="KW-0808">Transferase</keyword>
<dbReference type="PANTHER" id="PTHR46401:SF2">
    <property type="entry name" value="GLYCOSYLTRANSFERASE WBBK-RELATED"/>
    <property type="match status" value="1"/>
</dbReference>
<dbReference type="SUPFAM" id="SSF53756">
    <property type="entry name" value="UDP-Glycosyltransferase/glycogen phosphorylase"/>
    <property type="match status" value="1"/>
</dbReference>
<dbReference type="PANTHER" id="PTHR46401">
    <property type="entry name" value="GLYCOSYLTRANSFERASE WBBK-RELATED"/>
    <property type="match status" value="1"/>
</dbReference>
<gene>
    <name evidence="4" type="ORF">AVDCRST_MAG49-55</name>
</gene>
<evidence type="ECO:0000259" key="3">
    <source>
        <dbReference type="Pfam" id="PF13439"/>
    </source>
</evidence>
<dbReference type="InterPro" id="IPR001296">
    <property type="entry name" value="Glyco_trans_1"/>
</dbReference>
<dbReference type="Pfam" id="PF13439">
    <property type="entry name" value="Glyco_transf_4"/>
    <property type="match status" value="1"/>
</dbReference>
<feature type="domain" description="Glycosyltransferase subfamily 4-like N-terminal" evidence="3">
    <location>
        <begin position="15"/>
        <end position="185"/>
    </location>
</feature>
<evidence type="ECO:0000313" key="4">
    <source>
        <dbReference type="EMBL" id="CAA9533337.1"/>
    </source>
</evidence>
<evidence type="ECO:0000256" key="1">
    <source>
        <dbReference type="ARBA" id="ARBA00022679"/>
    </source>
</evidence>
<reference evidence="4" key="1">
    <citation type="submission" date="2020-02" db="EMBL/GenBank/DDBJ databases">
        <authorList>
            <person name="Meier V. D."/>
        </authorList>
    </citation>
    <scope>NUCLEOTIDE SEQUENCE</scope>
    <source>
        <strain evidence="4">AVDCRST_MAG49</strain>
    </source>
</reference>
<dbReference type="GO" id="GO:0016757">
    <property type="term" value="F:glycosyltransferase activity"/>
    <property type="evidence" value="ECO:0007669"/>
    <property type="project" value="InterPro"/>
</dbReference>
<dbReference type="CDD" id="cd03809">
    <property type="entry name" value="GT4_MtfB-like"/>
    <property type="match status" value="1"/>
</dbReference>
<dbReference type="GO" id="GO:0009103">
    <property type="term" value="P:lipopolysaccharide biosynthetic process"/>
    <property type="evidence" value="ECO:0007669"/>
    <property type="project" value="TreeGrafter"/>
</dbReference>
<proteinExistence type="predicted"/>
<dbReference type="Pfam" id="PF00534">
    <property type="entry name" value="Glycos_transf_1"/>
    <property type="match status" value="1"/>
</dbReference>
<dbReference type="Gene3D" id="3.40.50.2000">
    <property type="entry name" value="Glycogen Phosphorylase B"/>
    <property type="match status" value="2"/>
</dbReference>
<sequence length="398" mass="42462">MRVALEASFLDLPPSGTGAYVRHLSDALRLVGPDLDLVLLRPDRGLPAEDEVGGLEVKLPGRSVAWPFRSERARRFAWEVAGSARAARRLDPVPDLLHVPHFAAPLPGPWAARLPLVVTIHDVIPLVLPAYRTSRAQRVRLAIAARTVRRASRVLVPSEAAAADVARTLRIPAGRIRVTPEAADPACRPAADAAERDAARAVARRLGVPGRYVFNVAGFDVRKNLPALLDGFARALPRLTEPVSLVIAGAPHSANPIVFPPLAPVIDRFGLGGRVVLPGFVSEADKLALYRAADLYVTPSAYEGFGLTALEAMACGVPTVAAVRTSLPEVVRDGGLLVPPEPDALAEAMVGVLNDPRRATDLRDRGLARAAAFSWERTARLTLAAYREAIAQARGGRG</sequence>
<organism evidence="4">
    <name type="scientific">uncultured Thermomicrobiales bacterium</name>
    <dbReference type="NCBI Taxonomy" id="1645740"/>
    <lineage>
        <taxon>Bacteria</taxon>
        <taxon>Pseudomonadati</taxon>
        <taxon>Thermomicrobiota</taxon>
        <taxon>Thermomicrobia</taxon>
        <taxon>Thermomicrobiales</taxon>
        <taxon>environmental samples</taxon>
    </lineage>
</organism>